<dbReference type="EMBL" id="JAINUG010000253">
    <property type="protein sequence ID" value="KAJ8385319.1"/>
    <property type="molecule type" value="Genomic_DNA"/>
</dbReference>
<evidence type="ECO:0000313" key="2">
    <source>
        <dbReference type="Proteomes" id="UP001221898"/>
    </source>
</evidence>
<organism evidence="1 2">
    <name type="scientific">Aldrovandia affinis</name>
    <dbReference type="NCBI Taxonomy" id="143900"/>
    <lineage>
        <taxon>Eukaryota</taxon>
        <taxon>Metazoa</taxon>
        <taxon>Chordata</taxon>
        <taxon>Craniata</taxon>
        <taxon>Vertebrata</taxon>
        <taxon>Euteleostomi</taxon>
        <taxon>Actinopterygii</taxon>
        <taxon>Neopterygii</taxon>
        <taxon>Teleostei</taxon>
        <taxon>Notacanthiformes</taxon>
        <taxon>Halosauridae</taxon>
        <taxon>Aldrovandia</taxon>
    </lineage>
</organism>
<dbReference type="AlphaFoldDB" id="A0AAD7W744"/>
<dbReference type="InterPro" id="IPR036397">
    <property type="entry name" value="RNaseH_sf"/>
</dbReference>
<name>A0AAD7W744_9TELE</name>
<dbReference type="GO" id="GO:0003676">
    <property type="term" value="F:nucleic acid binding"/>
    <property type="evidence" value="ECO:0007669"/>
    <property type="project" value="InterPro"/>
</dbReference>
<gene>
    <name evidence="1" type="ORF">AAFF_G00190350</name>
</gene>
<reference evidence="1" key="1">
    <citation type="journal article" date="2023" name="Science">
        <title>Genome structures resolve the early diversification of teleost fishes.</title>
        <authorList>
            <person name="Parey E."/>
            <person name="Louis A."/>
            <person name="Montfort J."/>
            <person name="Bouchez O."/>
            <person name="Roques C."/>
            <person name="Iampietro C."/>
            <person name="Lluch J."/>
            <person name="Castinel A."/>
            <person name="Donnadieu C."/>
            <person name="Desvignes T."/>
            <person name="Floi Bucao C."/>
            <person name="Jouanno E."/>
            <person name="Wen M."/>
            <person name="Mejri S."/>
            <person name="Dirks R."/>
            <person name="Jansen H."/>
            <person name="Henkel C."/>
            <person name="Chen W.J."/>
            <person name="Zahm M."/>
            <person name="Cabau C."/>
            <person name="Klopp C."/>
            <person name="Thompson A.W."/>
            <person name="Robinson-Rechavi M."/>
            <person name="Braasch I."/>
            <person name="Lecointre G."/>
            <person name="Bobe J."/>
            <person name="Postlethwait J.H."/>
            <person name="Berthelot C."/>
            <person name="Roest Crollius H."/>
            <person name="Guiguen Y."/>
        </authorList>
    </citation>
    <scope>NUCLEOTIDE SEQUENCE</scope>
    <source>
        <strain evidence="1">NC1722</strain>
    </source>
</reference>
<sequence>MTVSFVTLVQNTCSPRSEDNSGSLKEEKPSASLKLLWSLNDCFECRKWCGKTVIPKMANLPPSSLRLLRPAFYSTGMDCFGPFPVKIGRRNKKRWGIVFKCLTTRAVHIDLLLSIDTDSFLMSLHWFIARRGKPHELLSDYGTNFRGGNTELQKAFNALHPSLQDQLSAQRIHFRYNPSNAPHFGGSWEREVR</sequence>
<accession>A0AAD7W744</accession>
<dbReference type="SUPFAM" id="SSF53098">
    <property type="entry name" value="Ribonuclease H-like"/>
    <property type="match status" value="1"/>
</dbReference>
<dbReference type="Proteomes" id="UP001221898">
    <property type="component" value="Unassembled WGS sequence"/>
</dbReference>
<protein>
    <recommendedName>
        <fullName evidence="3">Integrase catalytic domain-containing protein</fullName>
    </recommendedName>
</protein>
<evidence type="ECO:0000313" key="1">
    <source>
        <dbReference type="EMBL" id="KAJ8385319.1"/>
    </source>
</evidence>
<evidence type="ECO:0008006" key="3">
    <source>
        <dbReference type="Google" id="ProtNLM"/>
    </source>
</evidence>
<proteinExistence type="predicted"/>
<comment type="caution">
    <text evidence="1">The sequence shown here is derived from an EMBL/GenBank/DDBJ whole genome shotgun (WGS) entry which is preliminary data.</text>
</comment>
<dbReference type="PANTHER" id="PTHR47331">
    <property type="entry name" value="PHD-TYPE DOMAIN-CONTAINING PROTEIN"/>
    <property type="match status" value="1"/>
</dbReference>
<dbReference type="Gene3D" id="3.30.420.10">
    <property type="entry name" value="Ribonuclease H-like superfamily/Ribonuclease H"/>
    <property type="match status" value="1"/>
</dbReference>
<dbReference type="InterPro" id="IPR012337">
    <property type="entry name" value="RNaseH-like_sf"/>
</dbReference>
<keyword evidence="2" id="KW-1185">Reference proteome</keyword>